<feature type="compositionally biased region" description="Acidic residues" evidence="1">
    <location>
        <begin position="161"/>
        <end position="177"/>
    </location>
</feature>
<gene>
    <name evidence="2" type="ORF">M404DRAFT_26472</name>
</gene>
<dbReference type="Proteomes" id="UP000054217">
    <property type="component" value="Unassembled WGS sequence"/>
</dbReference>
<name>A0A0C3P9Q8_PISTI</name>
<sequence>MSTPTTPPCPLLTQPTLCTLPVHLIAAHKNCLETSFYLGDKSVRKNIHWVQDGCANHLAIKPTGSSDDGSSKYATPPPEGTVDIAPLYAGYHKNSKIWKSLADVKTALENVTYFQSAIATPGYGESKGFLLCGGEHFKVCHTLFEPHSANSESDNGYSETVADDPEGNNDDTASDIDSEADSGAFLIDNWPLTDDKVEPKLQELKATHNVIPIPAYDVEGKLIKPNAY</sequence>
<dbReference type="OrthoDB" id="2804425at2759"/>
<reference evidence="3" key="2">
    <citation type="submission" date="2015-01" db="EMBL/GenBank/DDBJ databases">
        <title>Evolutionary Origins and Diversification of the Mycorrhizal Mutualists.</title>
        <authorList>
            <consortium name="DOE Joint Genome Institute"/>
            <consortium name="Mycorrhizal Genomics Consortium"/>
            <person name="Kohler A."/>
            <person name="Kuo A."/>
            <person name="Nagy L.G."/>
            <person name="Floudas D."/>
            <person name="Copeland A."/>
            <person name="Barry K.W."/>
            <person name="Cichocki N."/>
            <person name="Veneault-Fourrey C."/>
            <person name="LaButti K."/>
            <person name="Lindquist E.A."/>
            <person name="Lipzen A."/>
            <person name="Lundell T."/>
            <person name="Morin E."/>
            <person name="Murat C."/>
            <person name="Riley R."/>
            <person name="Ohm R."/>
            <person name="Sun H."/>
            <person name="Tunlid A."/>
            <person name="Henrissat B."/>
            <person name="Grigoriev I.V."/>
            <person name="Hibbett D.S."/>
            <person name="Martin F."/>
        </authorList>
    </citation>
    <scope>NUCLEOTIDE SEQUENCE [LARGE SCALE GENOMIC DNA]</scope>
    <source>
        <strain evidence="3">Marx 270</strain>
    </source>
</reference>
<dbReference type="AlphaFoldDB" id="A0A0C3P9Q8"/>
<protein>
    <submittedName>
        <fullName evidence="2">Uncharacterized protein</fullName>
    </submittedName>
</protein>
<reference evidence="2 3" key="1">
    <citation type="submission" date="2014-04" db="EMBL/GenBank/DDBJ databases">
        <authorList>
            <consortium name="DOE Joint Genome Institute"/>
            <person name="Kuo A."/>
            <person name="Kohler A."/>
            <person name="Costa M.D."/>
            <person name="Nagy L.G."/>
            <person name="Floudas D."/>
            <person name="Copeland A."/>
            <person name="Barry K.W."/>
            <person name="Cichocki N."/>
            <person name="Veneault-Fourrey C."/>
            <person name="LaButti K."/>
            <person name="Lindquist E.A."/>
            <person name="Lipzen A."/>
            <person name="Lundell T."/>
            <person name="Morin E."/>
            <person name="Murat C."/>
            <person name="Sun H."/>
            <person name="Tunlid A."/>
            <person name="Henrissat B."/>
            <person name="Grigoriev I.V."/>
            <person name="Hibbett D.S."/>
            <person name="Martin F."/>
            <person name="Nordberg H.P."/>
            <person name="Cantor M.N."/>
            <person name="Hua S.X."/>
        </authorList>
    </citation>
    <scope>NUCLEOTIDE SEQUENCE [LARGE SCALE GENOMIC DNA]</scope>
    <source>
        <strain evidence="2 3">Marx 270</strain>
    </source>
</reference>
<feature type="region of interest" description="Disordered" evidence="1">
    <location>
        <begin position="148"/>
        <end position="177"/>
    </location>
</feature>
<dbReference type="HOGENOM" id="CLU_1215194_0_0_1"/>
<accession>A0A0C3P9Q8</accession>
<dbReference type="EMBL" id="KN831972">
    <property type="protein sequence ID" value="KIO04279.1"/>
    <property type="molecule type" value="Genomic_DNA"/>
</dbReference>
<evidence type="ECO:0000313" key="3">
    <source>
        <dbReference type="Proteomes" id="UP000054217"/>
    </source>
</evidence>
<dbReference type="InParanoid" id="A0A0C3P9Q8"/>
<proteinExistence type="predicted"/>
<feature type="compositionally biased region" description="Polar residues" evidence="1">
    <location>
        <begin position="148"/>
        <end position="158"/>
    </location>
</feature>
<keyword evidence="3" id="KW-1185">Reference proteome</keyword>
<organism evidence="2 3">
    <name type="scientific">Pisolithus tinctorius Marx 270</name>
    <dbReference type="NCBI Taxonomy" id="870435"/>
    <lineage>
        <taxon>Eukaryota</taxon>
        <taxon>Fungi</taxon>
        <taxon>Dikarya</taxon>
        <taxon>Basidiomycota</taxon>
        <taxon>Agaricomycotina</taxon>
        <taxon>Agaricomycetes</taxon>
        <taxon>Agaricomycetidae</taxon>
        <taxon>Boletales</taxon>
        <taxon>Sclerodermatineae</taxon>
        <taxon>Pisolithaceae</taxon>
        <taxon>Pisolithus</taxon>
    </lineage>
</organism>
<evidence type="ECO:0000313" key="2">
    <source>
        <dbReference type="EMBL" id="KIO04279.1"/>
    </source>
</evidence>
<evidence type="ECO:0000256" key="1">
    <source>
        <dbReference type="SAM" id="MobiDB-lite"/>
    </source>
</evidence>